<accession>A0A8S5NLX4</accession>
<organism evidence="1">
    <name type="scientific">Myoviridae sp. ctkOm7</name>
    <dbReference type="NCBI Taxonomy" id="2826690"/>
    <lineage>
        <taxon>Viruses</taxon>
        <taxon>Duplodnaviria</taxon>
        <taxon>Heunggongvirae</taxon>
        <taxon>Uroviricota</taxon>
        <taxon>Caudoviricetes</taxon>
    </lineage>
</organism>
<protein>
    <submittedName>
        <fullName evidence="1">Uncharacterized protein</fullName>
    </submittedName>
</protein>
<name>A0A8S5NLX4_9CAUD</name>
<sequence>MQNMDIRLAANSAGVRLWQIAEALGLADCNFSRKLRRELPTAEKEKILGIIEKLSVEGET</sequence>
<evidence type="ECO:0000313" key="1">
    <source>
        <dbReference type="EMBL" id="DAD95726.1"/>
    </source>
</evidence>
<dbReference type="EMBL" id="BK015199">
    <property type="protein sequence ID" value="DAD95726.1"/>
    <property type="molecule type" value="Genomic_DNA"/>
</dbReference>
<reference evidence="1" key="1">
    <citation type="journal article" date="2021" name="Proc. Natl. Acad. Sci. U.S.A.">
        <title>A Catalog of Tens of Thousands of Viruses from Human Metagenomes Reveals Hidden Associations with Chronic Diseases.</title>
        <authorList>
            <person name="Tisza M.J."/>
            <person name="Buck C.B."/>
        </authorList>
    </citation>
    <scope>NUCLEOTIDE SEQUENCE</scope>
    <source>
        <strain evidence="1">CtkOm7</strain>
    </source>
</reference>
<proteinExistence type="predicted"/>